<dbReference type="EMBL" id="JAUJYO010000012">
    <property type="protein sequence ID" value="KAK1302885.1"/>
    <property type="molecule type" value="Genomic_DNA"/>
</dbReference>
<dbReference type="Pfam" id="PF14543">
    <property type="entry name" value="TAXi_N"/>
    <property type="match status" value="1"/>
</dbReference>
<dbReference type="PANTHER" id="PTHR47967:SF23">
    <property type="entry name" value="OS04G0448300 PROTEIN"/>
    <property type="match status" value="1"/>
</dbReference>
<gene>
    <name evidence="7" type="primary">nep2</name>
    <name evidence="7" type="ORF">QJS10_CPB12g01658</name>
</gene>
<accession>A0AAV9DP35</accession>
<feature type="chain" id="PRO_5043597370" evidence="5">
    <location>
        <begin position="28"/>
        <end position="270"/>
    </location>
</feature>
<keyword evidence="8" id="KW-1185">Reference proteome</keyword>
<dbReference type="SUPFAM" id="SSF50630">
    <property type="entry name" value="Acid proteases"/>
    <property type="match status" value="1"/>
</dbReference>
<proteinExistence type="inferred from homology"/>
<evidence type="ECO:0000256" key="5">
    <source>
        <dbReference type="SAM" id="SignalP"/>
    </source>
</evidence>
<evidence type="ECO:0000313" key="8">
    <source>
        <dbReference type="Proteomes" id="UP001180020"/>
    </source>
</evidence>
<dbReference type="GO" id="GO:0006508">
    <property type="term" value="P:proteolysis"/>
    <property type="evidence" value="ECO:0007669"/>
    <property type="project" value="UniProtKB-KW"/>
</dbReference>
<keyword evidence="2" id="KW-0645">Protease</keyword>
<dbReference type="Gene3D" id="2.40.70.10">
    <property type="entry name" value="Acid Proteases"/>
    <property type="match status" value="1"/>
</dbReference>
<dbReference type="GO" id="GO:0005576">
    <property type="term" value="C:extracellular region"/>
    <property type="evidence" value="ECO:0007669"/>
    <property type="project" value="TreeGrafter"/>
</dbReference>
<reference evidence="7" key="2">
    <citation type="submission" date="2023-06" db="EMBL/GenBank/DDBJ databases">
        <authorList>
            <person name="Ma L."/>
            <person name="Liu K.-W."/>
            <person name="Li Z."/>
            <person name="Hsiao Y.-Y."/>
            <person name="Qi Y."/>
            <person name="Fu T."/>
            <person name="Tang G."/>
            <person name="Zhang D."/>
            <person name="Sun W.-H."/>
            <person name="Liu D.-K."/>
            <person name="Li Y."/>
            <person name="Chen G.-Z."/>
            <person name="Liu X.-D."/>
            <person name="Liao X.-Y."/>
            <person name="Jiang Y.-T."/>
            <person name="Yu X."/>
            <person name="Hao Y."/>
            <person name="Huang J."/>
            <person name="Zhao X.-W."/>
            <person name="Ke S."/>
            <person name="Chen Y.-Y."/>
            <person name="Wu W.-L."/>
            <person name="Hsu J.-L."/>
            <person name="Lin Y.-F."/>
            <person name="Huang M.-D."/>
            <person name="Li C.-Y."/>
            <person name="Huang L."/>
            <person name="Wang Z.-W."/>
            <person name="Zhao X."/>
            <person name="Zhong W.-Y."/>
            <person name="Peng D.-H."/>
            <person name="Ahmad S."/>
            <person name="Lan S."/>
            <person name="Zhang J.-S."/>
            <person name="Tsai W.-C."/>
            <person name="Van De Peer Y."/>
            <person name="Liu Z.-J."/>
        </authorList>
    </citation>
    <scope>NUCLEOTIDE SEQUENCE</scope>
    <source>
        <strain evidence="7">CP</strain>
        <tissue evidence="7">Leaves</tissue>
    </source>
</reference>
<comment type="caution">
    <text evidence="7">The sequence shown here is derived from an EMBL/GenBank/DDBJ whole genome shotgun (WGS) entry which is preliminary data.</text>
</comment>
<evidence type="ECO:0000313" key="7">
    <source>
        <dbReference type="EMBL" id="KAK1302885.1"/>
    </source>
</evidence>
<dbReference type="InterPro" id="IPR051708">
    <property type="entry name" value="Plant_Aspart_Prot_A1"/>
</dbReference>
<keyword evidence="5" id="KW-0732">Signal</keyword>
<dbReference type="PROSITE" id="PS51767">
    <property type="entry name" value="PEPTIDASE_A1"/>
    <property type="match status" value="1"/>
</dbReference>
<dbReference type="InterPro" id="IPR021109">
    <property type="entry name" value="Peptidase_aspartic_dom_sf"/>
</dbReference>
<dbReference type="AlphaFoldDB" id="A0AAV9DP35"/>
<feature type="compositionally biased region" description="Low complexity" evidence="4">
    <location>
        <begin position="226"/>
        <end position="264"/>
    </location>
</feature>
<dbReference type="PANTHER" id="PTHR47967">
    <property type="entry name" value="OS07G0603500 PROTEIN-RELATED"/>
    <property type="match status" value="1"/>
</dbReference>
<comment type="similarity">
    <text evidence="1">Belongs to the peptidase A1 family.</text>
</comment>
<evidence type="ECO:0000256" key="3">
    <source>
        <dbReference type="ARBA" id="ARBA00022801"/>
    </source>
</evidence>
<evidence type="ECO:0000259" key="6">
    <source>
        <dbReference type="PROSITE" id="PS51767"/>
    </source>
</evidence>
<evidence type="ECO:0000256" key="1">
    <source>
        <dbReference type="ARBA" id="ARBA00007447"/>
    </source>
</evidence>
<dbReference type="GO" id="GO:0008233">
    <property type="term" value="F:peptidase activity"/>
    <property type="evidence" value="ECO:0007669"/>
    <property type="project" value="UniProtKB-KW"/>
</dbReference>
<evidence type="ECO:0000256" key="4">
    <source>
        <dbReference type="SAM" id="MobiDB-lite"/>
    </source>
</evidence>
<sequence length="270" mass="28740">MNKTMAPTQPLLLISSLTLLLISIIAAATTTTTIDAPKGFRVDLTRVDSSANITKLEHLRRSIKRNERKISRLAASASSEQVKAPVHTGNGEFLMSLSIGTPKVPFSAIVDTGSDLIWTQCKPYCKRCYNQPTPLFDPSASSSYSNVSCSTPLCGALPVSRCRSTVCEYLYAYGDQSSTQGVLATDTFSFDNGTTAPRVGFGCGEINLGDGFTQAGGLVGWAAARSRSSRSSGSGDSPTASPRWTTTRARARSCSARSRSSAKAEGQQHH</sequence>
<protein>
    <submittedName>
        <fullName evidence="7">Aspartic proteinase nepenthesin-2</fullName>
    </submittedName>
</protein>
<name>A0AAV9DP35_ACOCL</name>
<evidence type="ECO:0000256" key="2">
    <source>
        <dbReference type="ARBA" id="ARBA00022670"/>
    </source>
</evidence>
<dbReference type="Proteomes" id="UP001180020">
    <property type="component" value="Unassembled WGS sequence"/>
</dbReference>
<dbReference type="InterPro" id="IPR032861">
    <property type="entry name" value="TAXi_N"/>
</dbReference>
<organism evidence="7 8">
    <name type="scientific">Acorus calamus</name>
    <name type="common">Sweet flag</name>
    <dbReference type="NCBI Taxonomy" id="4465"/>
    <lineage>
        <taxon>Eukaryota</taxon>
        <taxon>Viridiplantae</taxon>
        <taxon>Streptophyta</taxon>
        <taxon>Embryophyta</taxon>
        <taxon>Tracheophyta</taxon>
        <taxon>Spermatophyta</taxon>
        <taxon>Magnoliopsida</taxon>
        <taxon>Liliopsida</taxon>
        <taxon>Acoraceae</taxon>
        <taxon>Acorus</taxon>
    </lineage>
</organism>
<reference evidence="7" key="1">
    <citation type="journal article" date="2023" name="Nat. Commun.">
        <title>Diploid and tetraploid genomes of Acorus and the evolution of monocots.</title>
        <authorList>
            <person name="Ma L."/>
            <person name="Liu K.W."/>
            <person name="Li Z."/>
            <person name="Hsiao Y.Y."/>
            <person name="Qi Y."/>
            <person name="Fu T."/>
            <person name="Tang G.D."/>
            <person name="Zhang D."/>
            <person name="Sun W.H."/>
            <person name="Liu D.K."/>
            <person name="Li Y."/>
            <person name="Chen G.Z."/>
            <person name="Liu X.D."/>
            <person name="Liao X.Y."/>
            <person name="Jiang Y.T."/>
            <person name="Yu X."/>
            <person name="Hao Y."/>
            <person name="Huang J."/>
            <person name="Zhao X.W."/>
            <person name="Ke S."/>
            <person name="Chen Y.Y."/>
            <person name="Wu W.L."/>
            <person name="Hsu J.L."/>
            <person name="Lin Y.F."/>
            <person name="Huang M.D."/>
            <person name="Li C.Y."/>
            <person name="Huang L."/>
            <person name="Wang Z.W."/>
            <person name="Zhao X."/>
            <person name="Zhong W.Y."/>
            <person name="Peng D.H."/>
            <person name="Ahmad S."/>
            <person name="Lan S."/>
            <person name="Zhang J.S."/>
            <person name="Tsai W.C."/>
            <person name="Van de Peer Y."/>
            <person name="Liu Z.J."/>
        </authorList>
    </citation>
    <scope>NUCLEOTIDE SEQUENCE</scope>
    <source>
        <strain evidence="7">CP</strain>
    </source>
</reference>
<feature type="domain" description="Peptidase A1" evidence="6">
    <location>
        <begin position="93"/>
        <end position="270"/>
    </location>
</feature>
<keyword evidence="3" id="KW-0378">Hydrolase</keyword>
<dbReference type="InterPro" id="IPR033121">
    <property type="entry name" value="PEPTIDASE_A1"/>
</dbReference>
<feature type="region of interest" description="Disordered" evidence="4">
    <location>
        <begin position="226"/>
        <end position="270"/>
    </location>
</feature>
<feature type="signal peptide" evidence="5">
    <location>
        <begin position="1"/>
        <end position="27"/>
    </location>
</feature>